<dbReference type="AlphaFoldDB" id="A0A2Z2P149"/>
<dbReference type="KEGG" id="gai:IMCC3135_30560"/>
<sequence length="29" mass="3485">MLIEGYEPLADLSLNLFFKFVEFFTHVTY</sequence>
<gene>
    <name evidence="1" type="ORF">IMCC3135_30560</name>
</gene>
<accession>A0A2Z2P149</accession>
<evidence type="ECO:0000313" key="1">
    <source>
        <dbReference type="EMBL" id="ASJ76161.1"/>
    </source>
</evidence>
<organism evidence="1 2">
    <name type="scientific">Granulosicoccus antarcticus IMCC3135</name>
    <dbReference type="NCBI Taxonomy" id="1192854"/>
    <lineage>
        <taxon>Bacteria</taxon>
        <taxon>Pseudomonadati</taxon>
        <taxon>Pseudomonadota</taxon>
        <taxon>Gammaproteobacteria</taxon>
        <taxon>Chromatiales</taxon>
        <taxon>Granulosicoccaceae</taxon>
        <taxon>Granulosicoccus</taxon>
    </lineage>
</organism>
<protein>
    <submittedName>
        <fullName evidence="1">Uncharacterized protein</fullName>
    </submittedName>
</protein>
<dbReference type="Proteomes" id="UP000250079">
    <property type="component" value="Chromosome"/>
</dbReference>
<reference evidence="1 2" key="1">
    <citation type="submission" date="2016-12" db="EMBL/GenBank/DDBJ databases">
        <authorList>
            <person name="Song W.-J."/>
            <person name="Kurnit D.M."/>
        </authorList>
    </citation>
    <scope>NUCLEOTIDE SEQUENCE [LARGE SCALE GENOMIC DNA]</scope>
    <source>
        <strain evidence="1 2">IMCC3135</strain>
    </source>
</reference>
<proteinExistence type="predicted"/>
<dbReference type="EMBL" id="CP018632">
    <property type="protein sequence ID" value="ASJ76161.1"/>
    <property type="molecule type" value="Genomic_DNA"/>
</dbReference>
<keyword evidence="2" id="KW-1185">Reference proteome</keyword>
<evidence type="ECO:0000313" key="2">
    <source>
        <dbReference type="Proteomes" id="UP000250079"/>
    </source>
</evidence>
<name>A0A2Z2P149_9GAMM</name>